<reference evidence="3 4" key="1">
    <citation type="submission" date="2016-02" db="EMBL/GenBank/DDBJ databases">
        <title>Draft genome sequence of Hydrogenophaga sp. LPB0072.</title>
        <authorList>
            <person name="Shin S.-K."/>
            <person name="Yi H."/>
        </authorList>
    </citation>
    <scope>NUCLEOTIDE SEQUENCE [LARGE SCALE GENOMIC DNA]</scope>
    <source>
        <strain evidence="3 4">LPB0072</strain>
    </source>
</reference>
<sequence>MKLLHLAVGLVSAAALGYGAVCAGLYGFQRSLLYFPQPARMDVPSVRLPVPGADLQVSVRPVAGDKALLYFGGNAEDVSGSLPELASLFPEHSIFLMHYRGYGSSSGQPTEAALHSDAQALWDLASQSHSEITLMGRSLGSGIAMRLASQQASTQRLILVTPYDSIAEVAAAHFPWLPVRWLLKDRFDSAALAPELRVPTWVVSAENDEVIAAERTAALVQRFSPGVVRFTQISKAGHNDLQLQPAYPMAIGLAN</sequence>
<name>A0A167GL64_9BURK</name>
<evidence type="ECO:0000313" key="5">
    <source>
        <dbReference type="Proteomes" id="UP000185680"/>
    </source>
</evidence>
<evidence type="ECO:0000313" key="3">
    <source>
        <dbReference type="EMBL" id="OAD39607.1"/>
    </source>
</evidence>
<proteinExistence type="predicted"/>
<evidence type="ECO:0000259" key="1">
    <source>
        <dbReference type="Pfam" id="PF00561"/>
    </source>
</evidence>
<reference evidence="2 5" key="2">
    <citation type="submission" date="2016-10" db="EMBL/GenBank/DDBJ databases">
        <title>Hydorgenophaga sp. LPB0072 isolated from gastropod.</title>
        <authorList>
            <person name="Kim E."/>
            <person name="Yi H."/>
        </authorList>
    </citation>
    <scope>NUCLEOTIDE SEQUENCE [LARGE SCALE GENOMIC DNA]</scope>
    <source>
        <strain evidence="2 5">LPB0072</strain>
    </source>
</reference>
<dbReference type="OrthoDB" id="9798884at2"/>
<dbReference type="AlphaFoldDB" id="A0A167GL64"/>
<dbReference type="SUPFAM" id="SSF53474">
    <property type="entry name" value="alpha/beta-Hydrolases"/>
    <property type="match status" value="1"/>
</dbReference>
<dbReference type="PANTHER" id="PTHR12277:SF81">
    <property type="entry name" value="PROTEIN ABHD13"/>
    <property type="match status" value="1"/>
</dbReference>
<feature type="domain" description="AB hydrolase-1" evidence="1">
    <location>
        <begin position="73"/>
        <end position="186"/>
    </location>
</feature>
<dbReference type="EMBL" id="CP017476">
    <property type="protein sequence ID" value="AOW14779.1"/>
    <property type="molecule type" value="Genomic_DNA"/>
</dbReference>
<organism evidence="2 5">
    <name type="scientific">Hydrogenophaga crassostreae</name>
    <dbReference type="NCBI Taxonomy" id="1763535"/>
    <lineage>
        <taxon>Bacteria</taxon>
        <taxon>Pseudomonadati</taxon>
        <taxon>Pseudomonadota</taxon>
        <taxon>Betaproteobacteria</taxon>
        <taxon>Burkholderiales</taxon>
        <taxon>Comamonadaceae</taxon>
        <taxon>Hydrogenophaga</taxon>
    </lineage>
</organism>
<protein>
    <recommendedName>
        <fullName evidence="1">AB hydrolase-1 domain-containing protein</fullName>
    </recommendedName>
</protein>
<evidence type="ECO:0000313" key="4">
    <source>
        <dbReference type="Proteomes" id="UP000185657"/>
    </source>
</evidence>
<dbReference type="Proteomes" id="UP000185657">
    <property type="component" value="Unassembled WGS sequence"/>
</dbReference>
<dbReference type="KEGG" id="hyl:LPB072_20120"/>
<gene>
    <name evidence="2" type="ORF">LPB072_20120</name>
    <name evidence="3" type="ORF">LPB72_20290</name>
</gene>
<dbReference type="InterPro" id="IPR000073">
    <property type="entry name" value="AB_hydrolase_1"/>
</dbReference>
<accession>A0A167GL64</accession>
<dbReference type="InterPro" id="IPR029058">
    <property type="entry name" value="AB_hydrolase_fold"/>
</dbReference>
<dbReference type="Gene3D" id="3.40.50.1820">
    <property type="entry name" value="alpha/beta hydrolase"/>
    <property type="match status" value="1"/>
</dbReference>
<dbReference type="EMBL" id="LVWD01000041">
    <property type="protein sequence ID" value="OAD39607.1"/>
    <property type="molecule type" value="Genomic_DNA"/>
</dbReference>
<keyword evidence="4" id="KW-1185">Reference proteome</keyword>
<dbReference type="Pfam" id="PF00561">
    <property type="entry name" value="Abhydrolase_1"/>
    <property type="match status" value="1"/>
</dbReference>
<dbReference type="Proteomes" id="UP000185680">
    <property type="component" value="Chromosome"/>
</dbReference>
<dbReference type="RefSeq" id="WP_066095533.1">
    <property type="nucleotide sequence ID" value="NZ_CP017476.1"/>
</dbReference>
<evidence type="ECO:0000313" key="2">
    <source>
        <dbReference type="EMBL" id="AOW14779.1"/>
    </source>
</evidence>
<dbReference type="STRING" id="1763535.LPB072_20120"/>
<dbReference type="PANTHER" id="PTHR12277">
    <property type="entry name" value="ALPHA/BETA HYDROLASE DOMAIN-CONTAINING PROTEIN"/>
    <property type="match status" value="1"/>
</dbReference>